<keyword evidence="9" id="KW-1185">Reference proteome</keyword>
<evidence type="ECO:0000313" key="9">
    <source>
        <dbReference type="Proteomes" id="UP000030907"/>
    </source>
</evidence>
<keyword evidence="4 5" id="KW-0326">Glycosidase</keyword>
<dbReference type="InterPro" id="IPR001764">
    <property type="entry name" value="Glyco_hydro_3_N"/>
</dbReference>
<reference evidence="8 9" key="1">
    <citation type="journal article" date="2015" name="Int. J. Syst. Evol. Microbiol.">
        <title>Description of Sphingopyxis fribergensis sp. nov. - a soil bacterium with the ability to degrade styrene and phenylacetic acid.</title>
        <authorList>
            <person name="Oelschlagel M."/>
            <person name="Ruckert C."/>
            <person name="Kalinowski J."/>
            <person name="Schmidt G."/>
            <person name="Schlomann M."/>
            <person name="Tischler D."/>
        </authorList>
    </citation>
    <scope>NUCLEOTIDE SEQUENCE [LARGE SCALE GENOMIC DNA]</scope>
    <source>
        <strain evidence="8 9">Kp5.2</strain>
    </source>
</reference>
<dbReference type="Pfam" id="PF01915">
    <property type="entry name" value="Glyco_hydro_3_C"/>
    <property type="match status" value="1"/>
</dbReference>
<dbReference type="InterPro" id="IPR011658">
    <property type="entry name" value="PA14_dom"/>
</dbReference>
<dbReference type="InterPro" id="IPR036881">
    <property type="entry name" value="Glyco_hydro_3_C_sf"/>
</dbReference>
<dbReference type="Gene3D" id="3.20.20.300">
    <property type="entry name" value="Glycoside hydrolase, family 3, N-terminal domain"/>
    <property type="match status" value="1"/>
</dbReference>
<dbReference type="HOGENOM" id="CLU_004542_4_0_5"/>
<dbReference type="SMART" id="SM00758">
    <property type="entry name" value="PA14"/>
    <property type="match status" value="1"/>
</dbReference>
<keyword evidence="6" id="KW-0732">Signal</keyword>
<dbReference type="Pfam" id="PF07691">
    <property type="entry name" value="PA14"/>
    <property type="match status" value="1"/>
</dbReference>
<feature type="domain" description="PA14" evidence="7">
    <location>
        <begin position="455"/>
        <end position="603"/>
    </location>
</feature>
<dbReference type="InterPro" id="IPR017853">
    <property type="entry name" value="GH"/>
</dbReference>
<dbReference type="STRING" id="1515612.SKP52_11960"/>
<evidence type="ECO:0000259" key="7">
    <source>
        <dbReference type="PROSITE" id="PS51820"/>
    </source>
</evidence>
<dbReference type="PANTHER" id="PTHR42715">
    <property type="entry name" value="BETA-GLUCOSIDASE"/>
    <property type="match status" value="1"/>
</dbReference>
<dbReference type="InterPro" id="IPR019800">
    <property type="entry name" value="Glyco_hydro_3_AS"/>
</dbReference>
<dbReference type="PRINTS" id="PR00133">
    <property type="entry name" value="GLHYDRLASE3"/>
</dbReference>
<keyword evidence="2 5" id="KW-0378">Hydrolase</keyword>
<evidence type="ECO:0000256" key="6">
    <source>
        <dbReference type="SAM" id="SignalP"/>
    </source>
</evidence>
<dbReference type="Gene3D" id="2.60.40.10">
    <property type="entry name" value="Immunoglobulins"/>
    <property type="match status" value="1"/>
</dbReference>
<dbReference type="EMBL" id="CP009122">
    <property type="protein sequence ID" value="AJA09288.1"/>
    <property type="molecule type" value="Genomic_DNA"/>
</dbReference>
<dbReference type="PANTHER" id="PTHR42715:SF10">
    <property type="entry name" value="BETA-GLUCOSIDASE"/>
    <property type="match status" value="1"/>
</dbReference>
<organism evidence="8 9">
    <name type="scientific">Sphingopyxis fribergensis</name>
    <dbReference type="NCBI Taxonomy" id="1515612"/>
    <lineage>
        <taxon>Bacteria</taxon>
        <taxon>Pseudomonadati</taxon>
        <taxon>Pseudomonadota</taxon>
        <taxon>Alphaproteobacteria</taxon>
        <taxon>Sphingomonadales</taxon>
        <taxon>Sphingomonadaceae</taxon>
        <taxon>Sphingopyxis</taxon>
    </lineage>
</organism>
<dbReference type="PROSITE" id="PS00775">
    <property type="entry name" value="GLYCOSYL_HYDROL_F3"/>
    <property type="match status" value="1"/>
</dbReference>
<evidence type="ECO:0000256" key="5">
    <source>
        <dbReference type="RuleBase" id="RU361161"/>
    </source>
</evidence>
<evidence type="ECO:0000256" key="4">
    <source>
        <dbReference type="ARBA" id="ARBA00023295"/>
    </source>
</evidence>
<evidence type="ECO:0000256" key="3">
    <source>
        <dbReference type="ARBA" id="ARBA00023277"/>
    </source>
</evidence>
<dbReference type="SUPFAM" id="SSF52279">
    <property type="entry name" value="Beta-D-glucan exohydrolase, C-terminal domain"/>
    <property type="match status" value="1"/>
</dbReference>
<dbReference type="InterPro" id="IPR050288">
    <property type="entry name" value="Cellulose_deg_GH3"/>
</dbReference>
<feature type="chain" id="PRO_5002032165" evidence="6">
    <location>
        <begin position="33"/>
        <end position="877"/>
    </location>
</feature>
<evidence type="ECO:0000313" key="8">
    <source>
        <dbReference type="EMBL" id="AJA09288.1"/>
    </source>
</evidence>
<dbReference type="SUPFAM" id="SSF51445">
    <property type="entry name" value="(Trans)glycosidases"/>
    <property type="match status" value="1"/>
</dbReference>
<feature type="signal peptide" evidence="6">
    <location>
        <begin position="1"/>
        <end position="32"/>
    </location>
</feature>
<dbReference type="InterPro" id="IPR013783">
    <property type="entry name" value="Ig-like_fold"/>
</dbReference>
<keyword evidence="3" id="KW-0119">Carbohydrate metabolism</keyword>
<proteinExistence type="inferred from homology"/>
<dbReference type="GO" id="GO:0004553">
    <property type="term" value="F:hydrolase activity, hydrolyzing O-glycosyl compounds"/>
    <property type="evidence" value="ECO:0007669"/>
    <property type="project" value="InterPro"/>
</dbReference>
<dbReference type="Gene3D" id="2.60.120.260">
    <property type="entry name" value="Galactose-binding domain-like"/>
    <property type="match status" value="1"/>
</dbReference>
<dbReference type="InterPro" id="IPR002772">
    <property type="entry name" value="Glyco_hydro_3_C"/>
</dbReference>
<evidence type="ECO:0000256" key="2">
    <source>
        <dbReference type="ARBA" id="ARBA00022801"/>
    </source>
</evidence>
<dbReference type="SMART" id="SM01217">
    <property type="entry name" value="Fn3_like"/>
    <property type="match status" value="1"/>
</dbReference>
<dbReference type="InterPro" id="IPR036962">
    <property type="entry name" value="Glyco_hydro_3_N_sf"/>
</dbReference>
<evidence type="ECO:0000256" key="1">
    <source>
        <dbReference type="ARBA" id="ARBA00005336"/>
    </source>
</evidence>
<dbReference type="Pfam" id="PF14310">
    <property type="entry name" value="Fn3-like"/>
    <property type="match status" value="1"/>
</dbReference>
<dbReference type="Pfam" id="PF00933">
    <property type="entry name" value="Glyco_hydro_3"/>
    <property type="match status" value="1"/>
</dbReference>
<name>A0A0A7PJ94_9SPHN</name>
<dbReference type="AlphaFoldDB" id="A0A0A7PJ94"/>
<gene>
    <name evidence="8" type="ORF">SKP52_11960</name>
</gene>
<sequence>MSFGPVSADGKKNTMKWLSLTALVLLPAPALAQNISAPTFASAPADNINGDRMIYRDRTAPREDRVDDLMARLTLDEKISLLAGAGSMTLNAVSRLGIPEIKMTDGPTGVRSPEGDPATVFPVGVALAATWNPDLLRSVGGAIAEEARGYGASVLLAPTVNIVRTPRWGRNFETYSEDPLLAGRLAVGYVQGAQQAGIGVSLKHFAANNQETHRFVTNSRVSERALREIYLPAFEMVVKEVDPWSVMASYNKLNGPHASENRWLLTDLLKAEWHYQGFVVSDWGATRSTAAAANAGLDLEMPGPPRFFGDKLEAAVRSGEVSKAQIDDNARRIARLIVRSGLLDGPLPPGEIGGDHHRAIARAAADEAIVLLKNSGVLPLRPGVRTLAVIGPNADVARIQGGGSSAVNPFTMLQTPLDAIRAALPGVDVIHEKGVDSEETPPTADPALFSPTADSDETGLTASYFADSDLAGPALRTERATSFVKRISGNIAGPQASGYAALRWAGVFRAPVSGTYEFSVRGTGAAMLDFDGRTILDGTTPSVIDNRDVIGSPVERRTIKVELEGGKTYPVRLAYRNGQTRYEYLSFGVRLPRPDFDAAIAAAKRADVAIVIVGSETLTEGEGYDRPSIDLPGDQDRLVSQVAAVNPSTVVVVNAGAAMAMPWAEQVPAILDMWLPGQEGVAALADVLTGKTNPSGKLPVSFPMHTTDDTVVLDTVESDYDEGLLVGYRGYEARGITPLFAFGHGLSYTSFDYEEMAMVAPPEPGAPVRVRLSLHNSGKMAGKEVVQLYIARADRTPDEPIKQLAAFAKVDLAPGETRSVELTLDPRVFSSWDVSAQRWTARPGAYRLLVGGASDAIRLTKAVRLTPTGEVRPQVGD</sequence>
<dbReference type="Gene3D" id="3.40.50.1700">
    <property type="entry name" value="Glycoside hydrolase family 3 C-terminal domain"/>
    <property type="match status" value="1"/>
</dbReference>
<protein>
    <submittedName>
        <fullName evidence="8">Glycosyl hydrolase family protein</fullName>
    </submittedName>
</protein>
<dbReference type="Proteomes" id="UP000030907">
    <property type="component" value="Chromosome"/>
</dbReference>
<dbReference type="KEGG" id="sphk:SKP52_11960"/>
<dbReference type="PROSITE" id="PS51820">
    <property type="entry name" value="PA14"/>
    <property type="match status" value="1"/>
</dbReference>
<dbReference type="GO" id="GO:0005975">
    <property type="term" value="P:carbohydrate metabolic process"/>
    <property type="evidence" value="ECO:0007669"/>
    <property type="project" value="InterPro"/>
</dbReference>
<comment type="similarity">
    <text evidence="1 5">Belongs to the glycosyl hydrolase 3 family.</text>
</comment>
<accession>A0A0A7PJ94</accession>
<dbReference type="InterPro" id="IPR037524">
    <property type="entry name" value="PA14/GLEYA"/>
</dbReference>
<dbReference type="InterPro" id="IPR026891">
    <property type="entry name" value="Fn3-like"/>
</dbReference>